<protein>
    <submittedName>
        <fullName evidence="1">Uncharacterized protein</fullName>
    </submittedName>
</protein>
<reference evidence="1" key="2">
    <citation type="submission" date="2021-03" db="EMBL/GenBank/DDBJ databases">
        <authorList>
            <person name="Cao W."/>
        </authorList>
    </citation>
    <scope>NUCLEOTIDE SEQUENCE</scope>
    <source>
        <strain evidence="1">110414</strain>
    </source>
</reference>
<keyword evidence="2" id="KW-1185">Reference proteome</keyword>
<proteinExistence type="predicted"/>
<dbReference type="RefSeq" id="WP_210537639.1">
    <property type="nucleotide sequence ID" value="NZ_JAGKTC010000004.1"/>
</dbReference>
<accession>A0A940X5H7</accession>
<name>A0A940X5H7_9GAMM</name>
<evidence type="ECO:0000313" key="1">
    <source>
        <dbReference type="EMBL" id="MBP3985760.1"/>
    </source>
</evidence>
<sequence length="97" mass="11035">MSTQALLGRRLFDMQPAGSDIPLRACQWAVTRAESVLGRPLQSTDLDALDSRLSVPLLLLASTRTKKVFRWSNGHRWFVANELLECLREEGWTVNHE</sequence>
<dbReference type="AlphaFoldDB" id="A0A940X5H7"/>
<reference evidence="1" key="1">
    <citation type="journal article" date="2016" name="Int. J. Syst. Evol. Microbiol.">
        <title>Pseudoxanthomonas helianthi sp. nov., isolated from roots of Jerusalem artichoke (Helianthus tuberosus).</title>
        <authorList>
            <person name="Kittiwongwattana C."/>
            <person name="Thawai C."/>
        </authorList>
    </citation>
    <scope>NUCLEOTIDE SEQUENCE</scope>
    <source>
        <strain evidence="1">110414</strain>
    </source>
</reference>
<evidence type="ECO:0000313" key="2">
    <source>
        <dbReference type="Proteomes" id="UP000673447"/>
    </source>
</evidence>
<dbReference type="EMBL" id="JAGKTC010000004">
    <property type="protein sequence ID" value="MBP3985760.1"/>
    <property type="molecule type" value="Genomic_DNA"/>
</dbReference>
<comment type="caution">
    <text evidence="1">The sequence shown here is derived from an EMBL/GenBank/DDBJ whole genome shotgun (WGS) entry which is preliminary data.</text>
</comment>
<gene>
    <name evidence="1" type="ORF">J5837_15220</name>
</gene>
<organism evidence="1 2">
    <name type="scientific">Pseudoxanthomonas helianthi</name>
    <dbReference type="NCBI Taxonomy" id="1453541"/>
    <lineage>
        <taxon>Bacteria</taxon>
        <taxon>Pseudomonadati</taxon>
        <taxon>Pseudomonadota</taxon>
        <taxon>Gammaproteobacteria</taxon>
        <taxon>Lysobacterales</taxon>
        <taxon>Lysobacteraceae</taxon>
        <taxon>Pseudoxanthomonas</taxon>
    </lineage>
</organism>
<dbReference type="Proteomes" id="UP000673447">
    <property type="component" value="Unassembled WGS sequence"/>
</dbReference>